<dbReference type="PANTHER" id="PTHR13011">
    <property type="entry name" value="TFIIF-ALPHA"/>
    <property type="match status" value="1"/>
</dbReference>
<dbReference type="GO" id="GO:0005674">
    <property type="term" value="C:transcription factor TFIIF complex"/>
    <property type="evidence" value="ECO:0007669"/>
    <property type="project" value="TreeGrafter"/>
</dbReference>
<dbReference type="Gene3D" id="1.10.10.10">
    <property type="entry name" value="Winged helix-like DNA-binding domain superfamily/Winged helix DNA-binding domain"/>
    <property type="match status" value="1"/>
</dbReference>
<accession>A0AA39LG09</accession>
<sequence length="503" mass="56878">MSKGKVQGEFKVKIPPLGEKRKFSVMKFNGSLNMDVPRWTSSDCTVKMEREDNRAELGILEESQEYGEGSEYGRAVRDEARRKKYGRQRKGYQHDMQPWRLSVTENGKERKFRSIREGGAGEHADYWVFLKSGDDFLAHKITDWYQFLPCVTHRTLDIDQAEAQFQQRSRVMNQFALKAQIQKTLNSADADGEDIVKGGGLKIKDEYSTDDENSGDDDAKPGDQKKKKKKNMKLLVNSSPFVNFECKWVLLAYESEDGQDEGREYDYMSDSGSDSDRDDKTAEEKIDEAMVAVGDETGLKTQIGSDLDSSSDEEDSDSVRDQKPEKGEDNELEEQKKKSKVTNDDKDSSGSDSDDPDKDRINSVVFMKKEKLVTSQSGEASNSDRGRKRAVDDAIETASKRMKMQEEMRARQEATVVAAAAARAALAAPDGLNEETVRKYLRRKPHTTKELLTKIKSKCPPEMSKAEIVTHLAAILKKIEPHQFKQKQGKKEVLFFSLANVAK</sequence>
<comment type="function">
    <text evidence="7 8">TFIIF is a general transcription initiation factor that binds to RNA polymerase II and helps to recruit it to the initiation complex in collaboration with TFIIB. It promotes transcription elongation.</text>
</comment>
<evidence type="ECO:0000256" key="7">
    <source>
        <dbReference type="ARBA" id="ARBA00025232"/>
    </source>
</evidence>
<keyword evidence="3 8" id="KW-0805">Transcription regulation</keyword>
<feature type="compositionally biased region" description="Basic and acidic residues" evidence="9">
    <location>
        <begin position="382"/>
        <end position="391"/>
    </location>
</feature>
<comment type="subcellular location">
    <subcellularLocation>
        <location evidence="1 8">Nucleus</location>
    </subcellularLocation>
</comment>
<dbReference type="EMBL" id="JAUCMV010000005">
    <property type="protein sequence ID" value="KAK0395898.1"/>
    <property type="molecule type" value="Genomic_DNA"/>
</dbReference>
<keyword evidence="4 8" id="KW-0238">DNA-binding</keyword>
<dbReference type="GO" id="GO:0032968">
    <property type="term" value="P:positive regulation of transcription elongation by RNA polymerase II"/>
    <property type="evidence" value="ECO:0007669"/>
    <property type="project" value="InterPro"/>
</dbReference>
<dbReference type="GO" id="GO:0016251">
    <property type="term" value="F:RNA polymerase II general transcription initiation factor activity"/>
    <property type="evidence" value="ECO:0007669"/>
    <property type="project" value="TreeGrafter"/>
</dbReference>
<keyword evidence="5 8" id="KW-0804">Transcription</keyword>
<evidence type="ECO:0000256" key="4">
    <source>
        <dbReference type="ARBA" id="ARBA00023125"/>
    </source>
</evidence>
<evidence type="ECO:0000256" key="1">
    <source>
        <dbReference type="ARBA" id="ARBA00004123"/>
    </source>
</evidence>
<evidence type="ECO:0000256" key="6">
    <source>
        <dbReference type="ARBA" id="ARBA00023242"/>
    </source>
</evidence>
<dbReference type="InterPro" id="IPR011039">
    <property type="entry name" value="TFIIF_interaction"/>
</dbReference>
<evidence type="ECO:0000256" key="5">
    <source>
        <dbReference type="ARBA" id="ARBA00023163"/>
    </source>
</evidence>
<keyword evidence="6 8" id="KW-0539">Nucleus</keyword>
<proteinExistence type="inferred from homology"/>
<dbReference type="SUPFAM" id="SSF46785">
    <property type="entry name" value="Winged helix' DNA-binding domain"/>
    <property type="match status" value="1"/>
</dbReference>
<dbReference type="InterPro" id="IPR036388">
    <property type="entry name" value="WH-like_DNA-bd_sf"/>
</dbReference>
<gene>
    <name evidence="10" type="ORF">QR680_001479</name>
</gene>
<feature type="region of interest" description="Disordered" evidence="9">
    <location>
        <begin position="261"/>
        <end position="391"/>
    </location>
</feature>
<dbReference type="InterPro" id="IPR036390">
    <property type="entry name" value="WH_DNA-bd_sf"/>
</dbReference>
<dbReference type="SUPFAM" id="SSF50916">
    <property type="entry name" value="Rap30/74 interaction domains"/>
    <property type="match status" value="1"/>
</dbReference>
<evidence type="ECO:0000256" key="3">
    <source>
        <dbReference type="ARBA" id="ARBA00023015"/>
    </source>
</evidence>
<evidence type="ECO:0000313" key="11">
    <source>
        <dbReference type="Proteomes" id="UP001175271"/>
    </source>
</evidence>
<dbReference type="Proteomes" id="UP001175271">
    <property type="component" value="Unassembled WGS sequence"/>
</dbReference>
<dbReference type="InterPro" id="IPR008851">
    <property type="entry name" value="TFIIF-alpha"/>
</dbReference>
<reference evidence="10" key="1">
    <citation type="submission" date="2023-06" db="EMBL/GenBank/DDBJ databases">
        <title>Genomic analysis of the entomopathogenic nematode Steinernema hermaphroditum.</title>
        <authorList>
            <person name="Schwarz E.M."/>
            <person name="Heppert J.K."/>
            <person name="Baniya A."/>
            <person name="Schwartz H.T."/>
            <person name="Tan C.-H."/>
            <person name="Antoshechkin I."/>
            <person name="Sternberg P.W."/>
            <person name="Goodrich-Blair H."/>
            <person name="Dillman A.R."/>
        </authorList>
    </citation>
    <scope>NUCLEOTIDE SEQUENCE</scope>
    <source>
        <strain evidence="10">PS9179</strain>
        <tissue evidence="10">Whole animal</tissue>
    </source>
</reference>
<feature type="compositionally biased region" description="Basic and acidic residues" evidence="9">
    <location>
        <begin position="317"/>
        <end position="349"/>
    </location>
</feature>
<protein>
    <recommendedName>
        <fullName evidence="8">Transcription initiation factor IIF subunit alpha</fullName>
    </recommendedName>
</protein>
<feature type="region of interest" description="Disordered" evidence="9">
    <location>
        <begin position="204"/>
        <end position="230"/>
    </location>
</feature>
<keyword evidence="11" id="KW-1185">Reference proteome</keyword>
<comment type="similarity">
    <text evidence="2 8">Belongs to the TFIIF alpha subunit family.</text>
</comment>
<feature type="compositionally biased region" description="Basic and acidic residues" evidence="9">
    <location>
        <begin position="274"/>
        <end position="288"/>
    </location>
</feature>
<name>A0AA39LG09_9BILA</name>
<dbReference type="PANTHER" id="PTHR13011:SF0">
    <property type="entry name" value="GENERAL TRANSCRIPTION FACTOR IIF SUBUNIT 1"/>
    <property type="match status" value="1"/>
</dbReference>
<evidence type="ECO:0000313" key="10">
    <source>
        <dbReference type="EMBL" id="KAK0395898.1"/>
    </source>
</evidence>
<dbReference type="GO" id="GO:0001096">
    <property type="term" value="F:TFIIF-class transcription factor complex binding"/>
    <property type="evidence" value="ECO:0007669"/>
    <property type="project" value="TreeGrafter"/>
</dbReference>
<dbReference type="AlphaFoldDB" id="A0AA39LG09"/>
<evidence type="ECO:0000256" key="9">
    <source>
        <dbReference type="SAM" id="MobiDB-lite"/>
    </source>
</evidence>
<feature type="compositionally biased region" description="Basic and acidic residues" evidence="9">
    <location>
        <begin position="357"/>
        <end position="372"/>
    </location>
</feature>
<evidence type="ECO:0000256" key="2">
    <source>
        <dbReference type="ARBA" id="ARBA00005249"/>
    </source>
</evidence>
<evidence type="ECO:0000256" key="8">
    <source>
        <dbReference type="RuleBase" id="RU366044"/>
    </source>
</evidence>
<comment type="caution">
    <text evidence="10">The sequence shown here is derived from an EMBL/GenBank/DDBJ whole genome shotgun (WGS) entry which is preliminary data.</text>
</comment>
<dbReference type="Pfam" id="PF05793">
    <property type="entry name" value="TFIIF_alpha"/>
    <property type="match status" value="1"/>
</dbReference>
<dbReference type="GO" id="GO:0003677">
    <property type="term" value="F:DNA binding"/>
    <property type="evidence" value="ECO:0007669"/>
    <property type="project" value="UniProtKB-KW"/>
</dbReference>
<organism evidence="10 11">
    <name type="scientific">Steinernema hermaphroditum</name>
    <dbReference type="NCBI Taxonomy" id="289476"/>
    <lineage>
        <taxon>Eukaryota</taxon>
        <taxon>Metazoa</taxon>
        <taxon>Ecdysozoa</taxon>
        <taxon>Nematoda</taxon>
        <taxon>Chromadorea</taxon>
        <taxon>Rhabditida</taxon>
        <taxon>Tylenchina</taxon>
        <taxon>Panagrolaimomorpha</taxon>
        <taxon>Strongyloidoidea</taxon>
        <taxon>Steinernematidae</taxon>
        <taxon>Steinernema</taxon>
    </lineage>
</organism>
<dbReference type="GO" id="GO:0006367">
    <property type="term" value="P:transcription initiation at RNA polymerase II promoter"/>
    <property type="evidence" value="ECO:0007669"/>
    <property type="project" value="InterPro"/>
</dbReference>